<organism evidence="8 9">
    <name type="scientific">Mixia osmundae (strain CBS 9802 / IAM 14324 / JCM 22182 / KY 12970)</name>
    <dbReference type="NCBI Taxonomy" id="764103"/>
    <lineage>
        <taxon>Eukaryota</taxon>
        <taxon>Fungi</taxon>
        <taxon>Dikarya</taxon>
        <taxon>Basidiomycota</taxon>
        <taxon>Pucciniomycotina</taxon>
        <taxon>Mixiomycetes</taxon>
        <taxon>Mixiales</taxon>
        <taxon>Mixiaceae</taxon>
        <taxon>Mixia</taxon>
    </lineage>
</organism>
<dbReference type="GO" id="GO:0006506">
    <property type="term" value="P:GPI anchor biosynthetic process"/>
    <property type="evidence" value="ECO:0007669"/>
    <property type="project" value="TreeGrafter"/>
</dbReference>
<feature type="transmembrane region" description="Helical" evidence="7">
    <location>
        <begin position="48"/>
        <end position="73"/>
    </location>
</feature>
<name>G7DVC3_MIXOS</name>
<gene>
    <name evidence="8" type="primary">Mo01185</name>
    <name evidence="8" type="ORF">E5Q_01185</name>
</gene>
<keyword evidence="6 7" id="KW-0472">Membrane</keyword>
<evidence type="ECO:0000313" key="8">
    <source>
        <dbReference type="EMBL" id="GAA94533.1"/>
    </source>
</evidence>
<dbReference type="Pfam" id="PF07297">
    <property type="entry name" value="DPM2"/>
    <property type="match status" value="1"/>
</dbReference>
<evidence type="ECO:0000256" key="3">
    <source>
        <dbReference type="ARBA" id="ARBA00022692"/>
    </source>
</evidence>
<keyword evidence="9" id="KW-1185">Reference proteome</keyword>
<dbReference type="InParanoid" id="G7DVC3"/>
<dbReference type="GO" id="GO:0030234">
    <property type="term" value="F:enzyme regulator activity"/>
    <property type="evidence" value="ECO:0007669"/>
    <property type="project" value="UniProtKB-UniRule"/>
</dbReference>
<comment type="caution">
    <text evidence="8">The sequence shown here is derived from an EMBL/GenBank/DDBJ whole genome shotgun (WGS) entry which is preliminary data.</text>
</comment>
<reference evidence="8 9" key="1">
    <citation type="journal article" date="2011" name="J. Gen. Appl. Microbiol.">
        <title>Draft genome sequencing of the enigmatic basidiomycete Mixia osmundae.</title>
        <authorList>
            <person name="Nishida H."/>
            <person name="Nagatsuka Y."/>
            <person name="Sugiyama J."/>
        </authorList>
    </citation>
    <scope>NUCLEOTIDE SEQUENCE [LARGE SCALE GENOMIC DNA]</scope>
    <source>
        <strain evidence="9">CBS 9802 / IAM 14324 / JCM 22182 / KY 12970</strain>
    </source>
</reference>
<keyword evidence="5 7" id="KW-1133">Transmembrane helix</keyword>
<dbReference type="Proteomes" id="UP000009131">
    <property type="component" value="Unassembled WGS sequence"/>
</dbReference>
<sequence length="89" mass="9542">MGAGDRLVGATLLITAIATFTYYTAWALFTPFFPDDHPIQQLFPARVWAIRIPLVLLIVGLSGAGAFVGLVLVRTGRKKAAQKEATKAA</sequence>
<keyword evidence="4 7" id="KW-0256">Endoplasmic reticulum</keyword>
<dbReference type="FunCoup" id="G7DVC3">
    <property type="interactions" value="49"/>
</dbReference>
<accession>G7DVC3</accession>
<keyword evidence="3 7" id="KW-0812">Transmembrane</keyword>
<comment type="pathway">
    <text evidence="7">Protein modification; protein glycosylation.</text>
</comment>
<dbReference type="PANTHER" id="PTHR15039">
    <property type="entry name" value="DOLICHOL PHOSPHATE-MANNOSE BIOSYNTHESIS REGULATORY PROTEIN"/>
    <property type="match status" value="1"/>
</dbReference>
<comment type="similarity">
    <text evidence="2 7">Belongs to the DPM2 family.</text>
</comment>
<evidence type="ECO:0000256" key="4">
    <source>
        <dbReference type="ARBA" id="ARBA00022824"/>
    </source>
</evidence>
<comment type="function">
    <text evidence="7">Regulatory subunit of the dolichol-phosphate mannose (DPM) synthase complex; essential for the ER localization.</text>
</comment>
<evidence type="ECO:0000256" key="5">
    <source>
        <dbReference type="ARBA" id="ARBA00022989"/>
    </source>
</evidence>
<dbReference type="GO" id="GO:0033185">
    <property type="term" value="C:dolichol-phosphate-mannose synthase complex"/>
    <property type="evidence" value="ECO:0007669"/>
    <property type="project" value="TreeGrafter"/>
</dbReference>
<comment type="subcellular location">
    <subcellularLocation>
        <location evidence="1 7">Endoplasmic reticulum membrane</location>
        <topology evidence="1 7">Multi-pass membrane protein</topology>
    </subcellularLocation>
</comment>
<dbReference type="HOGENOM" id="CLU_150144_2_1_1"/>
<evidence type="ECO:0000256" key="1">
    <source>
        <dbReference type="ARBA" id="ARBA00004477"/>
    </source>
</evidence>
<dbReference type="OrthoDB" id="311279at2759"/>
<dbReference type="InterPro" id="IPR009914">
    <property type="entry name" value="DPM2"/>
</dbReference>
<dbReference type="GO" id="GO:0180047">
    <property type="term" value="P:dolichol phosphate mannose biosynthetic process"/>
    <property type="evidence" value="ECO:0007669"/>
    <property type="project" value="InterPro"/>
</dbReference>
<evidence type="ECO:0000256" key="6">
    <source>
        <dbReference type="ARBA" id="ARBA00023136"/>
    </source>
</evidence>
<dbReference type="UniPathway" id="UPA00378"/>
<dbReference type="EMBL" id="BABT02000037">
    <property type="protein sequence ID" value="GAA94533.1"/>
    <property type="molecule type" value="Genomic_DNA"/>
</dbReference>
<dbReference type="eggNOG" id="KOG3488">
    <property type="taxonomic scope" value="Eukaryota"/>
</dbReference>
<comment type="subunit">
    <text evidence="7">Component of the dolichol-phosphate mannose (DPM) synthase complex.</text>
</comment>
<evidence type="ECO:0000313" key="9">
    <source>
        <dbReference type="Proteomes" id="UP000009131"/>
    </source>
</evidence>
<dbReference type="PANTHER" id="PTHR15039:SF11">
    <property type="entry name" value="DOLICHOL PHOSPHATE-MANNOSE BIOSYNTHESIS REGULATORY PROTEIN"/>
    <property type="match status" value="1"/>
</dbReference>
<protein>
    <recommendedName>
        <fullName evidence="7">Dolichol phosphate-mannose biosynthesis regulatory protein</fullName>
    </recommendedName>
</protein>
<dbReference type="AlphaFoldDB" id="G7DVC3"/>
<dbReference type="STRING" id="764103.G7DVC3"/>
<proteinExistence type="inferred from homology"/>
<feature type="transmembrane region" description="Helical" evidence="7">
    <location>
        <begin position="7"/>
        <end position="28"/>
    </location>
</feature>
<reference evidence="8 9" key="2">
    <citation type="journal article" date="2012" name="Open Biol.">
        <title>Characteristics of nucleosomes and linker DNA regions on the genome of the basidiomycete Mixia osmundae revealed by mono- and dinucleosome mapping.</title>
        <authorList>
            <person name="Nishida H."/>
            <person name="Kondo S."/>
            <person name="Matsumoto T."/>
            <person name="Suzuki Y."/>
            <person name="Yoshikawa H."/>
            <person name="Taylor T.D."/>
            <person name="Sugiyama J."/>
        </authorList>
    </citation>
    <scope>NUCLEOTIDE SEQUENCE [LARGE SCALE GENOMIC DNA]</scope>
    <source>
        <strain evidence="9">CBS 9802 / IAM 14324 / JCM 22182 / KY 12970</strain>
    </source>
</reference>
<evidence type="ECO:0000256" key="7">
    <source>
        <dbReference type="RuleBase" id="RU365084"/>
    </source>
</evidence>
<dbReference type="GO" id="GO:0005789">
    <property type="term" value="C:endoplasmic reticulum membrane"/>
    <property type="evidence" value="ECO:0007669"/>
    <property type="project" value="UniProtKB-SubCell"/>
</dbReference>
<evidence type="ECO:0000256" key="2">
    <source>
        <dbReference type="ARBA" id="ARBA00005478"/>
    </source>
</evidence>